<accession>A0A9D4Y9D8</accession>
<dbReference type="Gramene" id="Psat02G0053300-T1">
    <property type="protein sequence ID" value="KAI5433285.1"/>
    <property type="gene ID" value="KIW84_020533"/>
</dbReference>
<protein>
    <submittedName>
        <fullName evidence="1">Uncharacterized protein</fullName>
    </submittedName>
</protein>
<evidence type="ECO:0000313" key="2">
    <source>
        <dbReference type="Proteomes" id="UP001058974"/>
    </source>
</evidence>
<proteinExistence type="predicted"/>
<sequence length="162" mass="19221">MLHYFIAYILMPKHSNHYQINDTEMQIIYAVKKKLQGNWAYVIMHHMFHQKKLSYARLVTKIIQFCQINLHGESRFKMIAKEHEINIWASNKNLEIFKDKDGIFKHKEVVSYAATLLPEGSVSNEILYEKMHSIENLFRTGFRDRHLEIANIKQNQNLEDSG</sequence>
<gene>
    <name evidence="1" type="ORF">KIW84_020533</name>
</gene>
<name>A0A9D4Y9D8_PEA</name>
<dbReference type="Proteomes" id="UP001058974">
    <property type="component" value="Chromosome 2"/>
</dbReference>
<keyword evidence="2" id="KW-1185">Reference proteome</keyword>
<dbReference type="EMBL" id="JAMSHJ010000002">
    <property type="protein sequence ID" value="KAI5433285.1"/>
    <property type="molecule type" value="Genomic_DNA"/>
</dbReference>
<reference evidence="1 2" key="1">
    <citation type="journal article" date="2022" name="Nat. Genet.">
        <title>Improved pea reference genome and pan-genome highlight genomic features and evolutionary characteristics.</title>
        <authorList>
            <person name="Yang T."/>
            <person name="Liu R."/>
            <person name="Luo Y."/>
            <person name="Hu S."/>
            <person name="Wang D."/>
            <person name="Wang C."/>
            <person name="Pandey M.K."/>
            <person name="Ge S."/>
            <person name="Xu Q."/>
            <person name="Li N."/>
            <person name="Li G."/>
            <person name="Huang Y."/>
            <person name="Saxena R.K."/>
            <person name="Ji Y."/>
            <person name="Li M."/>
            <person name="Yan X."/>
            <person name="He Y."/>
            <person name="Liu Y."/>
            <person name="Wang X."/>
            <person name="Xiang C."/>
            <person name="Varshney R.K."/>
            <person name="Ding H."/>
            <person name="Gao S."/>
            <person name="Zong X."/>
        </authorList>
    </citation>
    <scope>NUCLEOTIDE SEQUENCE [LARGE SCALE GENOMIC DNA]</scope>
    <source>
        <strain evidence="1 2">cv. Zhongwan 6</strain>
    </source>
</reference>
<evidence type="ECO:0000313" key="1">
    <source>
        <dbReference type="EMBL" id="KAI5433285.1"/>
    </source>
</evidence>
<organism evidence="1 2">
    <name type="scientific">Pisum sativum</name>
    <name type="common">Garden pea</name>
    <name type="synonym">Lathyrus oleraceus</name>
    <dbReference type="NCBI Taxonomy" id="3888"/>
    <lineage>
        <taxon>Eukaryota</taxon>
        <taxon>Viridiplantae</taxon>
        <taxon>Streptophyta</taxon>
        <taxon>Embryophyta</taxon>
        <taxon>Tracheophyta</taxon>
        <taxon>Spermatophyta</taxon>
        <taxon>Magnoliopsida</taxon>
        <taxon>eudicotyledons</taxon>
        <taxon>Gunneridae</taxon>
        <taxon>Pentapetalae</taxon>
        <taxon>rosids</taxon>
        <taxon>fabids</taxon>
        <taxon>Fabales</taxon>
        <taxon>Fabaceae</taxon>
        <taxon>Papilionoideae</taxon>
        <taxon>50 kb inversion clade</taxon>
        <taxon>NPAAA clade</taxon>
        <taxon>Hologalegina</taxon>
        <taxon>IRL clade</taxon>
        <taxon>Fabeae</taxon>
        <taxon>Lathyrus</taxon>
    </lineage>
</organism>
<dbReference type="AlphaFoldDB" id="A0A9D4Y9D8"/>
<comment type="caution">
    <text evidence="1">The sequence shown here is derived from an EMBL/GenBank/DDBJ whole genome shotgun (WGS) entry which is preliminary data.</text>
</comment>